<evidence type="ECO:0000313" key="1">
    <source>
        <dbReference type="EMBL" id="OKH40924.1"/>
    </source>
</evidence>
<gene>
    <name evidence="1" type="ORF">NIES2119_01035</name>
</gene>
<dbReference type="Proteomes" id="UP000185860">
    <property type="component" value="Unassembled WGS sequence"/>
</dbReference>
<dbReference type="OrthoDB" id="443082at2"/>
<proteinExistence type="predicted"/>
<dbReference type="RefSeq" id="WP_073591598.1">
    <property type="nucleotide sequence ID" value="NZ_MRCE01000001.1"/>
</dbReference>
<organism evidence="1 2">
    <name type="scientific">[Phormidium ambiguum] IAM M-71</name>
    <dbReference type="NCBI Taxonomy" id="454136"/>
    <lineage>
        <taxon>Bacteria</taxon>
        <taxon>Bacillati</taxon>
        <taxon>Cyanobacteriota</taxon>
        <taxon>Cyanophyceae</taxon>
        <taxon>Oscillatoriophycideae</taxon>
        <taxon>Aerosakkonematales</taxon>
        <taxon>Aerosakkonemataceae</taxon>
        <taxon>Floridanema</taxon>
    </lineage>
</organism>
<dbReference type="AlphaFoldDB" id="A0A1U7ITW5"/>
<reference evidence="1 2" key="1">
    <citation type="submission" date="2016-11" db="EMBL/GenBank/DDBJ databases">
        <title>Draft Genome Sequences of Nine Cyanobacterial Strains from Diverse Habitats.</title>
        <authorList>
            <person name="Zhu T."/>
            <person name="Hou S."/>
            <person name="Lu X."/>
            <person name="Hess W.R."/>
        </authorList>
    </citation>
    <scope>NUCLEOTIDE SEQUENCE [LARGE SCALE GENOMIC DNA]</scope>
    <source>
        <strain evidence="1 2">IAM M-71</strain>
    </source>
</reference>
<comment type="caution">
    <text evidence="1">The sequence shown here is derived from an EMBL/GenBank/DDBJ whole genome shotgun (WGS) entry which is preliminary data.</text>
</comment>
<dbReference type="EMBL" id="MRCE01000001">
    <property type="protein sequence ID" value="OKH40924.1"/>
    <property type="molecule type" value="Genomic_DNA"/>
</dbReference>
<sequence>MVCNYIFTPATQALLEAGKLIQSTTKAGQLLPMVIDPTTGKIVEIAKAACSSVTNTLGMPDFFRELTKLVGNTPIQPLVAPAQLIMGPAQMIQIHRGFQVTYKKLDAIQASLQTLQSSVGVLQATTAVIGVGVTAGVVLSAVNLYQTLKLRKEVEQLRLEVKDGFIDLKKALTENKIEIIQHIDQVAKDIKFEAHRLILIQAYGQFQQALRLIKNALAIEDQHIRNTTLGNAQLLLANALANYNSPQILEDTSAVGYLRRVECAWAIEQTMALTYQLQNASAVVSDSLAHLQQKIRQDTLIVTERCKSQEELDFLFPEIARIHSQDLVVLETWQNQVDWMQSLSTEDLKQLANDDLINSPIPNSQEQEANQQVTALAEPPEQLLYEKLRQISHFRSLHDQLRFLVKPELRKVYESYISQQAKNSNYDGLSLSNWQEITDLTVANLYWYFKKPKPSFT</sequence>
<dbReference type="STRING" id="454136.NIES2119_01035"/>
<evidence type="ECO:0000313" key="2">
    <source>
        <dbReference type="Proteomes" id="UP000185860"/>
    </source>
</evidence>
<name>A0A1U7ITW5_9CYAN</name>
<protein>
    <submittedName>
        <fullName evidence="1">Uncharacterized protein</fullName>
    </submittedName>
</protein>
<accession>A0A1U7ITW5</accession>